<keyword evidence="1" id="KW-0472">Membrane</keyword>
<gene>
    <name evidence="2" type="ORF">Tcan_14440</name>
</gene>
<organism evidence="2 3">
    <name type="scientific">Toxocara canis</name>
    <name type="common">Canine roundworm</name>
    <dbReference type="NCBI Taxonomy" id="6265"/>
    <lineage>
        <taxon>Eukaryota</taxon>
        <taxon>Metazoa</taxon>
        <taxon>Ecdysozoa</taxon>
        <taxon>Nematoda</taxon>
        <taxon>Chromadorea</taxon>
        <taxon>Rhabditida</taxon>
        <taxon>Spirurina</taxon>
        <taxon>Ascaridomorpha</taxon>
        <taxon>Ascaridoidea</taxon>
        <taxon>Toxocaridae</taxon>
        <taxon>Toxocara</taxon>
    </lineage>
</organism>
<proteinExistence type="predicted"/>
<keyword evidence="1" id="KW-0812">Transmembrane</keyword>
<feature type="transmembrane region" description="Helical" evidence="1">
    <location>
        <begin position="56"/>
        <end position="79"/>
    </location>
</feature>
<keyword evidence="3" id="KW-1185">Reference proteome</keyword>
<comment type="caution">
    <text evidence="2">The sequence shown here is derived from an EMBL/GenBank/DDBJ whole genome shotgun (WGS) entry which is preliminary data.</text>
</comment>
<accession>A0A0B2VMB5</accession>
<dbReference type="EMBL" id="JPKZ01001397">
    <property type="protein sequence ID" value="KHN82185.1"/>
    <property type="molecule type" value="Genomic_DNA"/>
</dbReference>
<reference evidence="2 3" key="1">
    <citation type="submission" date="2014-11" db="EMBL/GenBank/DDBJ databases">
        <title>Genetic blueprint of the zoonotic pathogen Toxocara canis.</title>
        <authorList>
            <person name="Zhu X.-Q."/>
            <person name="Korhonen P.K."/>
            <person name="Cai H."/>
            <person name="Young N.D."/>
            <person name="Nejsum P."/>
            <person name="von Samson-Himmelstjerna G."/>
            <person name="Boag P.R."/>
            <person name="Tan P."/>
            <person name="Li Q."/>
            <person name="Min J."/>
            <person name="Yang Y."/>
            <person name="Wang X."/>
            <person name="Fang X."/>
            <person name="Hall R.S."/>
            <person name="Hofmann A."/>
            <person name="Sternberg P.W."/>
            <person name="Jex A.R."/>
            <person name="Gasser R.B."/>
        </authorList>
    </citation>
    <scope>NUCLEOTIDE SEQUENCE [LARGE SCALE GENOMIC DNA]</scope>
    <source>
        <strain evidence="2">PN_DK_2014</strain>
    </source>
</reference>
<dbReference type="Proteomes" id="UP000031036">
    <property type="component" value="Unassembled WGS sequence"/>
</dbReference>
<protein>
    <recommendedName>
        <fullName evidence="4">F-box domain-containing protein</fullName>
    </recommendedName>
</protein>
<dbReference type="OMA" id="GNFRAYG"/>
<evidence type="ECO:0000313" key="2">
    <source>
        <dbReference type="EMBL" id="KHN82185.1"/>
    </source>
</evidence>
<evidence type="ECO:0008006" key="4">
    <source>
        <dbReference type="Google" id="ProtNLM"/>
    </source>
</evidence>
<evidence type="ECO:0000256" key="1">
    <source>
        <dbReference type="SAM" id="Phobius"/>
    </source>
</evidence>
<keyword evidence="1" id="KW-1133">Transmembrane helix</keyword>
<dbReference type="OrthoDB" id="1107553at2759"/>
<sequence length="500" mass="56943">MISVTAAANRVCHTHRHVGLHWKTVGNGRVTLENDPPPKPVLVNTCYKGKPSRRGFWCGVFSDLLALLLLVLNYCFPLFRRFDTKSERFAKYEPLFVFPREMARKSLIEMLDDGILLKICEWLDATAIMNLERTSSKLRHFVSSYASELPKYHVDQVKLHFDEGELMIYPADEKLAPTRFKTPSVQMLASKLKHFSTSSLFIRGLIPLESTPVLKRLLKLSLQPTQIYFLWCNFSLESRRLLKEYITINACCLRDVGFEECIPTSVFDDDLIEPVVANLIALRVWNDGRAGRYKISDETLMRFADCGNLILETLDIASSSVTLTGMGALIERWARQPHQDLGVVVHGCRHFSKSDLIEYCRLKGLCLTNRGCGNLILETLDIASSSVTLTGMGALIERWARQPHQDLGVVVHGCRHFSKSDLIEYCRLKGLCLTNRGWPKQFCGERQRKGGVKRERSKGHVNLRLSKQANDHRGVWKNFPCIFTKTLLTFRITCFSQGSV</sequence>
<dbReference type="AlphaFoldDB" id="A0A0B2VMB5"/>
<evidence type="ECO:0000313" key="3">
    <source>
        <dbReference type="Proteomes" id="UP000031036"/>
    </source>
</evidence>
<name>A0A0B2VMB5_TOXCA</name>